<dbReference type="InterPro" id="IPR050778">
    <property type="entry name" value="Cueball_EGF_LRP_Nidogen"/>
</dbReference>
<dbReference type="PANTHER" id="PTHR46513">
    <property type="entry name" value="VITELLOGENIN RECEPTOR-LIKE PROTEIN-RELATED-RELATED"/>
    <property type="match status" value="1"/>
</dbReference>
<sequence>MTESKLYVLQIRPRAEIIELAPDGSGVRTVADVTGYFPDGIVIDESTSSILWTHMGTPTDVPKGEFFDMDGAILRTTPDGATTPLIGWGQIVTPKQLTADFTRGHLYWGDREGMRLMRSNLDGSNVTVLARTGIFPKDSADAALHCVGVAVDHRNERVFWTQKGAPDSGTGRIFAAGIDLPAGETPDDRSDVVVIEQDLPEPIDLEYDDAENALYWTDRGDLPEGNTLNRIRFTGTVPGPKEVLASGLQEGIGLALDRAGRRAFVSDLAGNILAVELDGDHAARVIAKLGMLTGIAYAASLR</sequence>
<dbReference type="InterPro" id="IPR000033">
    <property type="entry name" value="LDLR_classB_rpt"/>
</dbReference>
<reference evidence="1" key="1">
    <citation type="submission" date="2023-08" db="EMBL/GenBank/DDBJ databases">
        <title>The draft genome of Tsukamurella strandjordii strain 050030.</title>
        <authorList>
            <person name="Zhao F."/>
            <person name="Feng Y."/>
            <person name="Zong Z."/>
        </authorList>
    </citation>
    <scope>NUCLEOTIDE SEQUENCE</scope>
    <source>
        <strain evidence="1">050030</strain>
    </source>
</reference>
<dbReference type="SMART" id="SM00135">
    <property type="entry name" value="LY"/>
    <property type="match status" value="3"/>
</dbReference>
<protein>
    <submittedName>
        <fullName evidence="1">3-hydroxyacyl-CoA dehydrogenase</fullName>
    </submittedName>
</protein>
<dbReference type="SUPFAM" id="SSF63825">
    <property type="entry name" value="YWTD domain"/>
    <property type="match status" value="1"/>
</dbReference>
<dbReference type="EMBL" id="JAUTIX010000002">
    <property type="protein sequence ID" value="MDP0397300.1"/>
    <property type="molecule type" value="Genomic_DNA"/>
</dbReference>
<dbReference type="Gene3D" id="2.120.10.30">
    <property type="entry name" value="TolB, C-terminal domain"/>
    <property type="match status" value="2"/>
</dbReference>
<dbReference type="Proteomes" id="UP001178281">
    <property type="component" value="Unassembled WGS sequence"/>
</dbReference>
<proteinExistence type="predicted"/>
<dbReference type="AlphaFoldDB" id="A0AA90N9C2"/>
<evidence type="ECO:0000313" key="2">
    <source>
        <dbReference type="Proteomes" id="UP001178281"/>
    </source>
</evidence>
<comment type="caution">
    <text evidence="1">The sequence shown here is derived from an EMBL/GenBank/DDBJ whole genome shotgun (WGS) entry which is preliminary data.</text>
</comment>
<dbReference type="RefSeq" id="WP_305110535.1">
    <property type="nucleotide sequence ID" value="NZ_JAUTIX010000002.1"/>
</dbReference>
<gene>
    <name evidence="1" type="ORF">Q7X28_05115</name>
</gene>
<name>A0AA90N9C2_9ACTN</name>
<evidence type="ECO:0000313" key="1">
    <source>
        <dbReference type="EMBL" id="MDP0397300.1"/>
    </source>
</evidence>
<keyword evidence="2" id="KW-1185">Reference proteome</keyword>
<accession>A0AA90N9C2</accession>
<organism evidence="1 2">
    <name type="scientific">Tsukamurella strandjordii</name>
    <dbReference type="NCBI Taxonomy" id="147577"/>
    <lineage>
        <taxon>Bacteria</taxon>
        <taxon>Bacillati</taxon>
        <taxon>Actinomycetota</taxon>
        <taxon>Actinomycetes</taxon>
        <taxon>Mycobacteriales</taxon>
        <taxon>Tsukamurellaceae</taxon>
        <taxon>Tsukamurella</taxon>
    </lineage>
</organism>
<dbReference type="InterPro" id="IPR011042">
    <property type="entry name" value="6-blade_b-propeller_TolB-like"/>
</dbReference>